<evidence type="ECO:0000259" key="2">
    <source>
        <dbReference type="Pfam" id="PF16036"/>
    </source>
</evidence>
<name>A0A316FP81_9GAMM</name>
<keyword evidence="4" id="KW-1185">Reference proteome</keyword>
<keyword evidence="3" id="KW-0413">Isomerase</keyword>
<evidence type="ECO:0000313" key="3">
    <source>
        <dbReference type="EMBL" id="PWK50015.1"/>
    </source>
</evidence>
<evidence type="ECO:0000313" key="4">
    <source>
        <dbReference type="Proteomes" id="UP000245790"/>
    </source>
</evidence>
<protein>
    <submittedName>
        <fullName evidence="3">Chalcone isomerase-like protein</fullName>
    </submittedName>
</protein>
<accession>A0A316FP81</accession>
<dbReference type="AlphaFoldDB" id="A0A316FP81"/>
<proteinExistence type="predicted"/>
<dbReference type="EMBL" id="QGGU01000007">
    <property type="protein sequence ID" value="PWK50015.1"/>
    <property type="molecule type" value="Genomic_DNA"/>
</dbReference>
<dbReference type="OrthoDB" id="8527419at2"/>
<dbReference type="InterPro" id="IPR016087">
    <property type="entry name" value="Chalcone_isomerase"/>
</dbReference>
<keyword evidence="1" id="KW-1133">Transmembrane helix</keyword>
<dbReference type="Pfam" id="PF16036">
    <property type="entry name" value="Chalcone_3"/>
    <property type="match status" value="1"/>
</dbReference>
<gene>
    <name evidence="3" type="ORF">C8D97_107181</name>
</gene>
<reference evidence="3 4" key="1">
    <citation type="submission" date="2018-05" db="EMBL/GenBank/DDBJ databases">
        <title>Genomic Encyclopedia of Type Strains, Phase IV (KMG-IV): sequencing the most valuable type-strain genomes for metagenomic binning, comparative biology and taxonomic classification.</title>
        <authorList>
            <person name="Goeker M."/>
        </authorList>
    </citation>
    <scope>NUCLEOTIDE SEQUENCE [LARGE SCALE GENOMIC DNA]</scope>
    <source>
        <strain evidence="3 4">DSM 25350</strain>
    </source>
</reference>
<keyword evidence="1" id="KW-0812">Transmembrane</keyword>
<feature type="transmembrane region" description="Helical" evidence="1">
    <location>
        <begin position="18"/>
        <end position="38"/>
    </location>
</feature>
<feature type="domain" description="Chalcone isomerase" evidence="2">
    <location>
        <begin position="47"/>
        <end position="192"/>
    </location>
</feature>
<organism evidence="3 4">
    <name type="scientific">Pleionea mediterranea</name>
    <dbReference type="NCBI Taxonomy" id="523701"/>
    <lineage>
        <taxon>Bacteria</taxon>
        <taxon>Pseudomonadati</taxon>
        <taxon>Pseudomonadota</taxon>
        <taxon>Gammaproteobacteria</taxon>
        <taxon>Oceanospirillales</taxon>
        <taxon>Pleioneaceae</taxon>
        <taxon>Pleionea</taxon>
    </lineage>
</organism>
<evidence type="ECO:0000256" key="1">
    <source>
        <dbReference type="SAM" id="Phobius"/>
    </source>
</evidence>
<keyword evidence="1" id="KW-0472">Membrane</keyword>
<comment type="caution">
    <text evidence="3">The sequence shown here is derived from an EMBL/GenBank/DDBJ whole genome shotgun (WGS) entry which is preliminary data.</text>
</comment>
<dbReference type="Proteomes" id="UP000245790">
    <property type="component" value="Unassembled WGS sequence"/>
</dbReference>
<sequence length="196" mass="22215">MNIICSLNSKQDYTTDRGFLKILTASLFVVTLFVVSFLSSNAVASDSGLNTIGQGIYTWWGIKIYDAKLRSTDSFNGDYKSHRPIELTITYDIDIDKDDLMETTMDEWASLKIGQSEYCSNKKDWSRQLLSIWPNLKQGDSLTVHVAETNRSAFSYNGKAIGNIEDPRFANCFLSIWLAEDTSAKSLRKKLLNIKR</sequence>
<dbReference type="GO" id="GO:0016853">
    <property type="term" value="F:isomerase activity"/>
    <property type="evidence" value="ECO:0007669"/>
    <property type="project" value="UniProtKB-KW"/>
</dbReference>